<feature type="compositionally biased region" description="Low complexity" evidence="4">
    <location>
        <begin position="820"/>
        <end position="837"/>
    </location>
</feature>
<evidence type="ECO:0000256" key="2">
    <source>
        <dbReference type="ARBA" id="ARBA00022729"/>
    </source>
</evidence>
<name>A0ABT0U2L9_9BACT</name>
<feature type="region of interest" description="Disordered" evidence="4">
    <location>
        <begin position="1"/>
        <end position="57"/>
    </location>
</feature>
<evidence type="ECO:0000256" key="1">
    <source>
        <dbReference type="ARBA" id="ARBA00004370"/>
    </source>
</evidence>
<dbReference type="Gene3D" id="3.30.1370.120">
    <property type="match status" value="2"/>
</dbReference>
<gene>
    <name evidence="6" type="ORF">NB063_09505</name>
</gene>
<feature type="region of interest" description="Disordered" evidence="4">
    <location>
        <begin position="553"/>
        <end position="591"/>
    </location>
</feature>
<keyword evidence="7" id="KW-1185">Reference proteome</keyword>
<keyword evidence="3" id="KW-0472">Membrane</keyword>
<evidence type="ECO:0000313" key="6">
    <source>
        <dbReference type="EMBL" id="MCM2370841.1"/>
    </source>
</evidence>
<keyword evidence="2" id="KW-0732">Signal</keyword>
<feature type="compositionally biased region" description="Basic and acidic residues" evidence="4">
    <location>
        <begin position="922"/>
        <end position="946"/>
    </location>
</feature>
<feature type="domain" description="NolW-like" evidence="5">
    <location>
        <begin position="235"/>
        <end position="325"/>
    </location>
</feature>
<comment type="caution">
    <text evidence="6">The sequence shown here is derived from an EMBL/GenBank/DDBJ whole genome shotgun (WGS) entry which is preliminary data.</text>
</comment>
<feature type="region of interest" description="Disordered" evidence="4">
    <location>
        <begin position="809"/>
        <end position="844"/>
    </location>
</feature>
<evidence type="ECO:0000259" key="5">
    <source>
        <dbReference type="Pfam" id="PF03958"/>
    </source>
</evidence>
<feature type="region of interest" description="Disordered" evidence="4">
    <location>
        <begin position="914"/>
        <end position="946"/>
    </location>
</feature>
<dbReference type="PANTHER" id="PTHR30332:SF24">
    <property type="entry name" value="SECRETIN GSPD-RELATED"/>
    <property type="match status" value="1"/>
</dbReference>
<sequence length="946" mass="103554">MAPQRPTPPGSGESGKEGEKPGGKKDGEEGKPGAESATPKVVRRDGLDLPEGDPAELKATVGEDGKVSFRFRNQGWIDLIGWLSDISAQPIDWQELPGDAVNLVSPTRLSVSETADLINRHLLSRGYTMLQLDGGITITQTAEINPGMVGRVSTQELEKLPDHTYVRTMLDAGWLSAEKLSEELKPMLSKSGKLTALATTNRIEAMDAAVNLRQIARLLSEERDVASRDALAPEFRLRHIPAEEAKRLLEEFLGVEKKEKTPMTPEQMQMMQRMQQQNGGKPPQPKPEVEISIVANVRQNSVLVRAPIDRVAIAAEFIKRIDVPGGSLRSLTDATARVDVFRLVSLDPEKLIEIAMEMNVLEPTTRIRVDKDNDAVIVSGSAADRFIVKSLIERLDGGKRRFEVLQLRRLEAAAVAESISFLMGEEKDEDKNSNRSRYSYYGWGGSNNDDKKDEDKFRVAANTRYRQVLLWANESEMEEVRSLLIKLGEMPPPGGSGQTMRLIEASATPETLEYLKMLKERWKSISPNELLLPDESEFTDPSLDTDAEIEEDAGDDKNTDASGDGEANPNNSNGPSDDANESEEELNGGNVSDPIVALESATSPWATDANATQDDSFTLTMQQGATNANGSSQRPPVEIRLDANGNLILSSNDTKALDALENLMLDMKPPSRPYHVFHVKNASVTLLTLDLEDYFKEDDEQDDSNDSFSRWYFGFGNDDDDKGPTGLAKGGKLKFLPNSDTGTIIVSGATSSQLQTIKELISLWDVAEPLNPKRSRFTKLVTIRYGRSEKIAETVKDAYRDLLSSNDKAFARGGGGQNGGRRSSNRSEGTSLEDSGSGQDGGGNDFSFSGKLSLGVDEIGNTLLVSAEGEPLLDLIVSMIEKLDMAAQPGGDIEIVRFSGDVSPETLRQAMSAFGVTAETPARNDRSSSRSRDNDRGRSRDRSSRD</sequence>
<evidence type="ECO:0000256" key="3">
    <source>
        <dbReference type="ARBA" id="ARBA00023136"/>
    </source>
</evidence>
<dbReference type="InterPro" id="IPR038591">
    <property type="entry name" value="NolW-like_sf"/>
</dbReference>
<evidence type="ECO:0000256" key="4">
    <source>
        <dbReference type="SAM" id="MobiDB-lite"/>
    </source>
</evidence>
<feature type="compositionally biased region" description="Basic and acidic residues" evidence="4">
    <location>
        <begin position="14"/>
        <end position="32"/>
    </location>
</feature>
<dbReference type="InterPro" id="IPR005644">
    <property type="entry name" value="NolW-like"/>
</dbReference>
<organism evidence="6 7">
    <name type="scientific">Aporhodopirellula aestuarii</name>
    <dbReference type="NCBI Taxonomy" id="2950107"/>
    <lineage>
        <taxon>Bacteria</taxon>
        <taxon>Pseudomonadati</taxon>
        <taxon>Planctomycetota</taxon>
        <taxon>Planctomycetia</taxon>
        <taxon>Pirellulales</taxon>
        <taxon>Pirellulaceae</taxon>
        <taxon>Aporhodopirellula</taxon>
    </lineage>
</organism>
<evidence type="ECO:0000313" key="7">
    <source>
        <dbReference type="Proteomes" id="UP001202961"/>
    </source>
</evidence>
<dbReference type="EMBL" id="JAMQBK010000024">
    <property type="protein sequence ID" value="MCM2370841.1"/>
    <property type="molecule type" value="Genomic_DNA"/>
</dbReference>
<accession>A0ABT0U2L9</accession>
<dbReference type="InterPro" id="IPR050810">
    <property type="entry name" value="Bact_Secretion_Sys_Channel"/>
</dbReference>
<comment type="subcellular location">
    <subcellularLocation>
        <location evidence="1">Membrane</location>
    </subcellularLocation>
</comment>
<reference evidence="6 7" key="1">
    <citation type="journal article" date="2022" name="Syst. Appl. Microbiol.">
        <title>Rhodopirellula aestuarii sp. nov., a novel member of the genus Rhodopirellula isolated from brackish sediments collected in the Tagus River estuary, Portugal.</title>
        <authorList>
            <person name="Vitorino I.R."/>
            <person name="Klimek D."/>
            <person name="Calusinska M."/>
            <person name="Lobo-da-Cunha A."/>
            <person name="Vasconcelos V."/>
            <person name="Lage O.M."/>
        </authorList>
    </citation>
    <scope>NUCLEOTIDE SEQUENCE [LARGE SCALE GENOMIC DNA]</scope>
    <source>
        <strain evidence="6 7">ICT_H3.1</strain>
    </source>
</reference>
<dbReference type="Pfam" id="PF03958">
    <property type="entry name" value="Secretin_N"/>
    <property type="match status" value="2"/>
</dbReference>
<dbReference type="Proteomes" id="UP001202961">
    <property type="component" value="Unassembled WGS sequence"/>
</dbReference>
<dbReference type="PANTHER" id="PTHR30332">
    <property type="entry name" value="PROBABLE GENERAL SECRETION PATHWAY PROTEIN D"/>
    <property type="match status" value="1"/>
</dbReference>
<protein>
    <recommendedName>
        <fullName evidence="5">NolW-like domain-containing protein</fullName>
    </recommendedName>
</protein>
<feature type="domain" description="NolW-like" evidence="5">
    <location>
        <begin position="338"/>
        <end position="398"/>
    </location>
</feature>
<proteinExistence type="predicted"/>